<dbReference type="AlphaFoldDB" id="A0A095UPV3"/>
<dbReference type="CDD" id="cd01949">
    <property type="entry name" value="GGDEF"/>
    <property type="match status" value="1"/>
</dbReference>
<dbReference type="GO" id="GO:0052621">
    <property type="term" value="F:diguanylate cyclase activity"/>
    <property type="evidence" value="ECO:0007669"/>
    <property type="project" value="UniProtKB-EC"/>
</dbReference>
<dbReference type="SUPFAM" id="SSF55073">
    <property type="entry name" value="Nucleotide cyclase"/>
    <property type="match status" value="1"/>
</dbReference>
<feature type="compositionally biased region" description="Polar residues" evidence="4">
    <location>
        <begin position="8"/>
        <end position="20"/>
    </location>
</feature>
<comment type="cofactor">
    <cofactor evidence="1">
        <name>Mg(2+)</name>
        <dbReference type="ChEBI" id="CHEBI:18420"/>
    </cofactor>
</comment>
<dbReference type="Proteomes" id="UP000029444">
    <property type="component" value="Unassembled WGS sequence"/>
</dbReference>
<proteinExistence type="predicted"/>
<dbReference type="EMBL" id="ARXV01000008">
    <property type="protein sequence ID" value="KGD64555.1"/>
    <property type="molecule type" value="Genomic_DNA"/>
</dbReference>
<dbReference type="SMART" id="SM00267">
    <property type="entry name" value="GGDEF"/>
    <property type="match status" value="1"/>
</dbReference>
<evidence type="ECO:0000256" key="3">
    <source>
        <dbReference type="ARBA" id="ARBA00034247"/>
    </source>
</evidence>
<dbReference type="EC" id="2.7.7.65" evidence="2"/>
<dbReference type="FunFam" id="3.30.70.270:FF:000001">
    <property type="entry name" value="Diguanylate cyclase domain protein"/>
    <property type="match status" value="1"/>
</dbReference>
<comment type="caution">
    <text evidence="7">The sequence shown here is derived from an EMBL/GenBank/DDBJ whole genome shotgun (WGS) entry which is preliminary data.</text>
</comment>
<dbReference type="GO" id="GO:0005886">
    <property type="term" value="C:plasma membrane"/>
    <property type="evidence" value="ECO:0007669"/>
    <property type="project" value="TreeGrafter"/>
</dbReference>
<feature type="transmembrane region" description="Helical" evidence="5">
    <location>
        <begin position="86"/>
        <end position="104"/>
    </location>
</feature>
<feature type="transmembrane region" description="Helical" evidence="5">
    <location>
        <begin position="116"/>
        <end position="135"/>
    </location>
</feature>
<dbReference type="InterPro" id="IPR043128">
    <property type="entry name" value="Rev_trsase/Diguanyl_cyclase"/>
</dbReference>
<dbReference type="InterPro" id="IPR050469">
    <property type="entry name" value="Diguanylate_Cyclase"/>
</dbReference>
<evidence type="ECO:0000259" key="6">
    <source>
        <dbReference type="PROSITE" id="PS50887"/>
    </source>
</evidence>
<dbReference type="GO" id="GO:1902201">
    <property type="term" value="P:negative regulation of bacterial-type flagellum-dependent cell motility"/>
    <property type="evidence" value="ECO:0007669"/>
    <property type="project" value="TreeGrafter"/>
</dbReference>
<evidence type="ECO:0000256" key="1">
    <source>
        <dbReference type="ARBA" id="ARBA00001946"/>
    </source>
</evidence>
<organism evidence="7 8">
    <name type="scientific">Alcanivorax nanhaiticus</name>
    <dbReference type="NCBI Taxonomy" id="1177154"/>
    <lineage>
        <taxon>Bacteria</taxon>
        <taxon>Pseudomonadati</taxon>
        <taxon>Pseudomonadota</taxon>
        <taxon>Gammaproteobacteria</taxon>
        <taxon>Oceanospirillales</taxon>
        <taxon>Alcanivoracaceae</taxon>
        <taxon>Alcanivorax</taxon>
    </lineage>
</organism>
<feature type="transmembrane region" description="Helical" evidence="5">
    <location>
        <begin position="53"/>
        <end position="74"/>
    </location>
</feature>
<evidence type="ECO:0000256" key="2">
    <source>
        <dbReference type="ARBA" id="ARBA00012528"/>
    </source>
</evidence>
<feature type="transmembrane region" description="Helical" evidence="5">
    <location>
        <begin position="165"/>
        <end position="182"/>
    </location>
</feature>
<feature type="region of interest" description="Disordered" evidence="4">
    <location>
        <begin position="1"/>
        <end position="21"/>
    </location>
</feature>
<evidence type="ECO:0000313" key="8">
    <source>
        <dbReference type="Proteomes" id="UP000029444"/>
    </source>
</evidence>
<keyword evidence="5" id="KW-0472">Membrane</keyword>
<dbReference type="PATRIC" id="fig|1177154.3.peg.2350"/>
<feature type="domain" description="GGDEF" evidence="6">
    <location>
        <begin position="278"/>
        <end position="414"/>
    </location>
</feature>
<gene>
    <name evidence="7" type="ORF">Y5S_02310</name>
</gene>
<dbReference type="NCBIfam" id="TIGR00254">
    <property type="entry name" value="GGDEF"/>
    <property type="match status" value="1"/>
</dbReference>
<dbReference type="GO" id="GO:0043709">
    <property type="term" value="P:cell adhesion involved in single-species biofilm formation"/>
    <property type="evidence" value="ECO:0007669"/>
    <property type="project" value="TreeGrafter"/>
</dbReference>
<dbReference type="Gene3D" id="3.30.70.270">
    <property type="match status" value="1"/>
</dbReference>
<accession>A0A095UPV3</accession>
<evidence type="ECO:0000313" key="7">
    <source>
        <dbReference type="EMBL" id="KGD64555.1"/>
    </source>
</evidence>
<dbReference type="PANTHER" id="PTHR45138">
    <property type="entry name" value="REGULATORY COMPONENTS OF SENSORY TRANSDUCTION SYSTEM"/>
    <property type="match status" value="1"/>
</dbReference>
<sequence>MTGLSKEQGASTGVTANQIHNPLPSGNDIRLPWHLRLPVSLEQDFRFYSRNSAAGAASSALLLIALLLVCAMLVESLVGSDVLLQTWRPRLFTLMVTGGCLMLCQQPRWREWLQPALLVLSFTLSLSGVYLGMAIDHPLSYVFFLQTPLAVVMLSTLFRLPFHSTVVSALLMTGAMLAGLYFSKESTPFEHATLIMLSMAFISMSLFGQYVYERLLRKHFLSEHVLYQHRDELHSANQVLESQATVDGMTGCINRRGMEARLNHLYHLLKQQNPDAPERVCLLLFDIDFFKQYNDTYGHPAGDECLKKVSAVPLAMVQAEKDFVARYGGEEFVIVLTDSSFNDALVFAERMRNRVEQLGLPHSGSRVNQVVTISIGVSSSDGGAENGGALLKQADEALYQAKGAGRNRVAMMNHQGAVEMLT</sequence>
<reference evidence="7 8" key="1">
    <citation type="submission" date="2012-09" db="EMBL/GenBank/DDBJ databases">
        <title>Genome Sequence of alkane-degrading Bacterium Alcanivorax sp. 19-m-6.</title>
        <authorList>
            <person name="Lai Q."/>
            <person name="Shao Z."/>
        </authorList>
    </citation>
    <scope>NUCLEOTIDE SEQUENCE [LARGE SCALE GENOMIC DNA]</scope>
    <source>
        <strain evidence="7 8">19-m-6</strain>
    </source>
</reference>
<dbReference type="Pfam" id="PF00990">
    <property type="entry name" value="GGDEF"/>
    <property type="match status" value="1"/>
</dbReference>
<evidence type="ECO:0000256" key="5">
    <source>
        <dbReference type="SAM" id="Phobius"/>
    </source>
</evidence>
<dbReference type="InterPro" id="IPR000160">
    <property type="entry name" value="GGDEF_dom"/>
</dbReference>
<dbReference type="InterPro" id="IPR029787">
    <property type="entry name" value="Nucleotide_cyclase"/>
</dbReference>
<protein>
    <recommendedName>
        <fullName evidence="2">diguanylate cyclase</fullName>
        <ecNumber evidence="2">2.7.7.65</ecNumber>
    </recommendedName>
</protein>
<dbReference type="STRING" id="1177154.Y5S_02310"/>
<keyword evidence="8" id="KW-1185">Reference proteome</keyword>
<feature type="transmembrane region" description="Helical" evidence="5">
    <location>
        <begin position="194"/>
        <end position="212"/>
    </location>
</feature>
<dbReference type="eggNOG" id="COG3706">
    <property type="taxonomic scope" value="Bacteria"/>
</dbReference>
<dbReference type="PROSITE" id="PS50887">
    <property type="entry name" value="GGDEF"/>
    <property type="match status" value="1"/>
</dbReference>
<keyword evidence="5" id="KW-0812">Transmembrane</keyword>
<name>A0A095UPV3_9GAMM</name>
<keyword evidence="5" id="KW-1133">Transmembrane helix</keyword>
<evidence type="ECO:0000256" key="4">
    <source>
        <dbReference type="SAM" id="MobiDB-lite"/>
    </source>
</evidence>
<dbReference type="PANTHER" id="PTHR45138:SF9">
    <property type="entry name" value="DIGUANYLATE CYCLASE DGCM-RELATED"/>
    <property type="match status" value="1"/>
</dbReference>
<comment type="catalytic activity">
    <reaction evidence="3">
        <text>2 GTP = 3',3'-c-di-GMP + 2 diphosphate</text>
        <dbReference type="Rhea" id="RHEA:24898"/>
        <dbReference type="ChEBI" id="CHEBI:33019"/>
        <dbReference type="ChEBI" id="CHEBI:37565"/>
        <dbReference type="ChEBI" id="CHEBI:58805"/>
        <dbReference type="EC" id="2.7.7.65"/>
    </reaction>
</comment>